<dbReference type="EMBL" id="MU006299">
    <property type="protein sequence ID" value="KAF2852246.1"/>
    <property type="molecule type" value="Genomic_DNA"/>
</dbReference>
<reference evidence="2" key="1">
    <citation type="submission" date="2020-01" db="EMBL/GenBank/DDBJ databases">
        <authorList>
            <consortium name="DOE Joint Genome Institute"/>
            <person name="Haridas S."/>
            <person name="Albert R."/>
            <person name="Binder M."/>
            <person name="Bloem J."/>
            <person name="Labutti K."/>
            <person name="Salamov A."/>
            <person name="Andreopoulos B."/>
            <person name="Baker S.E."/>
            <person name="Barry K."/>
            <person name="Bills G."/>
            <person name="Bluhm B.H."/>
            <person name="Cannon C."/>
            <person name="Castanera R."/>
            <person name="Culley D.E."/>
            <person name="Daum C."/>
            <person name="Ezra D."/>
            <person name="Gonzalez J.B."/>
            <person name="Henrissat B."/>
            <person name="Kuo A."/>
            <person name="Liang C."/>
            <person name="Lipzen A."/>
            <person name="Lutzoni F."/>
            <person name="Magnuson J."/>
            <person name="Mondo S."/>
            <person name="Nolan M."/>
            <person name="Ohm R."/>
            <person name="Pangilinan J."/>
            <person name="Park H.-J."/>
            <person name="Ramirez L."/>
            <person name="Alfaro M."/>
            <person name="Sun H."/>
            <person name="Tritt A."/>
            <person name="Yoshinaga Y."/>
            <person name="Zwiers L.-H."/>
            <person name="Turgeon B.G."/>
            <person name="Goodwin S.B."/>
            <person name="Spatafora J.W."/>
            <person name="Crous P.W."/>
            <person name="Grigoriev I.V."/>
        </authorList>
    </citation>
    <scope>NUCLEOTIDE SEQUENCE</scope>
    <source>
        <strain evidence="2">IPT5</strain>
    </source>
</reference>
<protein>
    <submittedName>
        <fullName evidence="2">Uncharacterized protein</fullName>
    </submittedName>
</protein>
<feature type="compositionally biased region" description="Polar residues" evidence="1">
    <location>
        <begin position="148"/>
        <end position="158"/>
    </location>
</feature>
<proteinExistence type="predicted"/>
<dbReference type="AlphaFoldDB" id="A0A6A7B9N9"/>
<name>A0A6A7B9N9_9PLEO</name>
<evidence type="ECO:0000313" key="3">
    <source>
        <dbReference type="Proteomes" id="UP000799423"/>
    </source>
</evidence>
<evidence type="ECO:0000256" key="1">
    <source>
        <dbReference type="SAM" id="MobiDB-lite"/>
    </source>
</evidence>
<evidence type="ECO:0000313" key="2">
    <source>
        <dbReference type="EMBL" id="KAF2852246.1"/>
    </source>
</evidence>
<sequence>MGNPVDEAFEALVTLSHTPWAGQRRSILETLSDRNLVDVIAKALSKDMPREKLEEMVLTTVDFAAAAKRKILTIKREEVENGHVNIDLTSDPEEIAATSASIEPPAQLPTQEGSRKRRADDIDVPSPADDRTRSWARTSPAVLPPIRSSRSNARQATAMSAPVLRDRFHEPGGRTITSPARASQQPQELQHQTIAGPSRETRSLLQADIASQSLIQKVFYAPDFCSGESYLSYTDLPQPTQDAIEKKFKEDYLSSKDKKSRHARILKDPEKYLTKGYCVNNYILGRVNTAGSPLQMKVVEKEACDHCVRFGRLCVRPMYIDNKYQMVLYPLPRKHRVGSFWTELCYWFGADLQPARAASVASPPVLRSSEASVINGRS</sequence>
<feature type="region of interest" description="Disordered" evidence="1">
    <location>
        <begin position="98"/>
        <end position="193"/>
    </location>
</feature>
<dbReference type="Proteomes" id="UP000799423">
    <property type="component" value="Unassembled WGS sequence"/>
</dbReference>
<gene>
    <name evidence="2" type="ORF">T440DRAFT_466957</name>
</gene>
<keyword evidence="3" id="KW-1185">Reference proteome</keyword>
<accession>A0A6A7B9N9</accession>
<organism evidence="2 3">
    <name type="scientific">Plenodomus tracheiphilus IPT5</name>
    <dbReference type="NCBI Taxonomy" id="1408161"/>
    <lineage>
        <taxon>Eukaryota</taxon>
        <taxon>Fungi</taxon>
        <taxon>Dikarya</taxon>
        <taxon>Ascomycota</taxon>
        <taxon>Pezizomycotina</taxon>
        <taxon>Dothideomycetes</taxon>
        <taxon>Pleosporomycetidae</taxon>
        <taxon>Pleosporales</taxon>
        <taxon>Pleosporineae</taxon>
        <taxon>Leptosphaeriaceae</taxon>
        <taxon>Plenodomus</taxon>
    </lineage>
</organism>
<feature type="compositionally biased region" description="Polar residues" evidence="1">
    <location>
        <begin position="175"/>
        <end position="193"/>
    </location>
</feature>